<dbReference type="AlphaFoldDB" id="A0A517ZKY5"/>
<dbReference type="InterPro" id="IPR000683">
    <property type="entry name" value="Gfo/Idh/MocA-like_OxRdtase_N"/>
</dbReference>
<dbReference type="EMBL" id="CP036276">
    <property type="protein sequence ID" value="QDU43138.1"/>
    <property type="molecule type" value="Genomic_DNA"/>
</dbReference>
<keyword evidence="3" id="KW-0560">Oxidoreductase</keyword>
<sequence length="441" mass="48949">MSAEITRRKFLATTATTAAAIAAASEASAFAPQAEPIRVGLIGCGGIMSSHVRRIVARGLPVEFTHLCDVDDHQPERRGIAKAISGFQKQEPQRTRNFEEVLEDKTVQAVIVATPHHQHAPIALPAMQAGKDIYLEKPGSHVFSEGPLYIAAAKKYNVVFQHGSQMRSSPVTESAGELLASGIIGEVKMTKAWNCQNREVRKPVADAKPPAGVDYDRWLGPAPERPFNENRFHQYWRVFRDYGNGDIGDDGIHDIDMARWGLGVTKHPNRITAHGSTIAKQGDRDYPDNMMVAFHYDDGKVLLYEDRLFTPYGYRGFDSGNTFYGTEGYMIFSRRGYYQVYLGAKEKEGPTVPREIRGGAGRGYDEHMDNFLKCVRTRETASCTPEIAHLSCSLVHLGEIAFRAQDVINFDPATETIQDNPAATKLLTKTYRAPYGLPDTI</sequence>
<evidence type="ECO:0000313" key="4">
    <source>
        <dbReference type="Proteomes" id="UP000319383"/>
    </source>
</evidence>
<keyword evidence="4" id="KW-1185">Reference proteome</keyword>
<dbReference type="InterPro" id="IPR050463">
    <property type="entry name" value="Gfo/Idh/MocA_oxidrdct_glycsds"/>
</dbReference>
<dbReference type="NCBIfam" id="TIGR01409">
    <property type="entry name" value="TAT_signal_seq"/>
    <property type="match status" value="1"/>
</dbReference>
<dbReference type="Gene3D" id="3.30.360.10">
    <property type="entry name" value="Dihydrodipicolinate Reductase, domain 2"/>
    <property type="match status" value="1"/>
</dbReference>
<feature type="domain" description="Gfo/Idh/MocA-like oxidoreductase bacterial type C-terminal" evidence="2">
    <location>
        <begin position="366"/>
        <end position="435"/>
    </location>
</feature>
<dbReference type="PANTHER" id="PTHR43818">
    <property type="entry name" value="BCDNA.GH03377"/>
    <property type="match status" value="1"/>
</dbReference>
<dbReference type="EC" id="1.1.99.28" evidence="3"/>
<protein>
    <submittedName>
        <fullName evidence="3">Glucose--fructose oxidoreductase</fullName>
        <ecNumber evidence="3">1.1.99.28</ecNumber>
    </submittedName>
</protein>
<proteinExistence type="predicted"/>
<dbReference type="InterPro" id="IPR036291">
    <property type="entry name" value="NAD(P)-bd_dom_sf"/>
</dbReference>
<name>A0A517ZKY5_9PLAN</name>
<reference evidence="3 4" key="1">
    <citation type="submission" date="2019-02" db="EMBL/GenBank/DDBJ databases">
        <title>Deep-cultivation of Planctomycetes and their phenomic and genomic characterization uncovers novel biology.</title>
        <authorList>
            <person name="Wiegand S."/>
            <person name="Jogler M."/>
            <person name="Boedeker C."/>
            <person name="Pinto D."/>
            <person name="Vollmers J."/>
            <person name="Rivas-Marin E."/>
            <person name="Kohn T."/>
            <person name="Peeters S.H."/>
            <person name="Heuer A."/>
            <person name="Rast P."/>
            <person name="Oberbeckmann S."/>
            <person name="Bunk B."/>
            <person name="Jeske O."/>
            <person name="Meyerdierks A."/>
            <person name="Storesund J.E."/>
            <person name="Kallscheuer N."/>
            <person name="Luecker S."/>
            <person name="Lage O.M."/>
            <person name="Pohl T."/>
            <person name="Merkel B.J."/>
            <person name="Hornburger P."/>
            <person name="Mueller R.-W."/>
            <person name="Bruemmer F."/>
            <person name="Labrenz M."/>
            <person name="Spormann A.M."/>
            <person name="Op den Camp H."/>
            <person name="Overmann J."/>
            <person name="Amann R."/>
            <person name="Jetten M.S.M."/>
            <person name="Mascher T."/>
            <person name="Medema M.H."/>
            <person name="Devos D.P."/>
            <person name="Kaster A.-K."/>
            <person name="Ovreas L."/>
            <person name="Rohde M."/>
            <person name="Galperin M.Y."/>
            <person name="Jogler C."/>
        </authorList>
    </citation>
    <scope>NUCLEOTIDE SEQUENCE [LARGE SCALE GENOMIC DNA]</scope>
    <source>
        <strain evidence="3 4">Mal52</strain>
    </source>
</reference>
<dbReference type="InterPro" id="IPR043906">
    <property type="entry name" value="Gfo/Idh/MocA_OxRdtase_bact_C"/>
</dbReference>
<dbReference type="KEGG" id="sdyn:Mal52_16100"/>
<dbReference type="SUPFAM" id="SSF51735">
    <property type="entry name" value="NAD(P)-binding Rossmann-fold domains"/>
    <property type="match status" value="1"/>
</dbReference>
<dbReference type="GO" id="GO:0047061">
    <property type="term" value="F:glucose-fructose oxidoreductase activity"/>
    <property type="evidence" value="ECO:0007669"/>
    <property type="project" value="UniProtKB-EC"/>
</dbReference>
<evidence type="ECO:0000259" key="2">
    <source>
        <dbReference type="Pfam" id="PF19051"/>
    </source>
</evidence>
<feature type="domain" description="Gfo/Idh/MocA-like oxidoreductase N-terminal" evidence="1">
    <location>
        <begin position="37"/>
        <end position="162"/>
    </location>
</feature>
<evidence type="ECO:0000259" key="1">
    <source>
        <dbReference type="Pfam" id="PF01408"/>
    </source>
</evidence>
<organism evidence="3 4">
    <name type="scientific">Symmachiella dynata</name>
    <dbReference type="NCBI Taxonomy" id="2527995"/>
    <lineage>
        <taxon>Bacteria</taxon>
        <taxon>Pseudomonadati</taxon>
        <taxon>Planctomycetota</taxon>
        <taxon>Planctomycetia</taxon>
        <taxon>Planctomycetales</taxon>
        <taxon>Planctomycetaceae</taxon>
        <taxon>Symmachiella</taxon>
    </lineage>
</organism>
<accession>A0A517ZKY5</accession>
<dbReference type="Proteomes" id="UP000319383">
    <property type="component" value="Chromosome"/>
</dbReference>
<dbReference type="Gene3D" id="3.40.50.720">
    <property type="entry name" value="NAD(P)-binding Rossmann-like Domain"/>
    <property type="match status" value="1"/>
</dbReference>
<dbReference type="GO" id="GO:0000166">
    <property type="term" value="F:nucleotide binding"/>
    <property type="evidence" value="ECO:0007669"/>
    <property type="project" value="InterPro"/>
</dbReference>
<dbReference type="InterPro" id="IPR006311">
    <property type="entry name" value="TAT_signal"/>
</dbReference>
<dbReference type="PROSITE" id="PS51318">
    <property type="entry name" value="TAT"/>
    <property type="match status" value="1"/>
</dbReference>
<dbReference type="Pfam" id="PF19051">
    <property type="entry name" value="GFO_IDH_MocA_C2"/>
    <property type="match status" value="2"/>
</dbReference>
<dbReference type="Pfam" id="PF01408">
    <property type="entry name" value="GFO_IDH_MocA"/>
    <property type="match status" value="1"/>
</dbReference>
<evidence type="ECO:0000313" key="3">
    <source>
        <dbReference type="EMBL" id="QDU43138.1"/>
    </source>
</evidence>
<dbReference type="SUPFAM" id="SSF55347">
    <property type="entry name" value="Glyceraldehyde-3-phosphate dehydrogenase-like, C-terminal domain"/>
    <property type="match status" value="1"/>
</dbReference>
<dbReference type="InterPro" id="IPR019546">
    <property type="entry name" value="TAT_signal_bac_arc"/>
</dbReference>
<gene>
    <name evidence="3" type="primary">gfo_6</name>
    <name evidence="3" type="ORF">Mal52_16100</name>
</gene>
<feature type="domain" description="Gfo/Idh/MocA-like oxidoreductase bacterial type C-terminal" evidence="2">
    <location>
        <begin position="205"/>
        <end position="302"/>
    </location>
</feature>
<dbReference type="RefSeq" id="WP_145380572.1">
    <property type="nucleotide sequence ID" value="NZ_CP036276.1"/>
</dbReference>
<dbReference type="PANTHER" id="PTHR43818:SF5">
    <property type="entry name" value="OXIDOREDUCTASE FAMILY PROTEIN"/>
    <property type="match status" value="1"/>
</dbReference>